<comment type="caution">
    <text evidence="7">The sequence shown here is derived from an EMBL/GenBank/DDBJ whole genome shotgun (WGS) entry which is preliminary data.</text>
</comment>
<reference evidence="7 8" key="1">
    <citation type="journal article" date="2018" name="IMA Fungus">
        <title>IMA Genome-F 9: Draft genome sequence of Annulohypoxylon stygium, Aspergillus mulundensis, Berkeleyomyces basicola (syn. Thielaviopsis basicola), Ceratocystis smalleyi, two Cercospora beticola strains, Coleophoma cylindrospora, Fusarium fracticaudum, Phialophora cf. hyalina, and Morchella septimelata.</title>
        <authorList>
            <person name="Wingfield B.D."/>
            <person name="Bills G.F."/>
            <person name="Dong Y."/>
            <person name="Huang W."/>
            <person name="Nel W.J."/>
            <person name="Swalarsk-Parry B.S."/>
            <person name="Vaghefi N."/>
            <person name="Wilken P.M."/>
            <person name="An Z."/>
            <person name="de Beer Z.W."/>
            <person name="De Vos L."/>
            <person name="Chen L."/>
            <person name="Duong T.A."/>
            <person name="Gao Y."/>
            <person name="Hammerbacher A."/>
            <person name="Kikkert J.R."/>
            <person name="Li Y."/>
            <person name="Li H."/>
            <person name="Li K."/>
            <person name="Li Q."/>
            <person name="Liu X."/>
            <person name="Ma X."/>
            <person name="Naidoo K."/>
            <person name="Pethybridge S.J."/>
            <person name="Sun J."/>
            <person name="Steenkamp E.T."/>
            <person name="van der Nest M.A."/>
            <person name="van Wyk S."/>
            <person name="Wingfield M.J."/>
            <person name="Xiong C."/>
            <person name="Yue Q."/>
            <person name="Zhang X."/>
        </authorList>
    </citation>
    <scope>NUCLEOTIDE SEQUENCE [LARGE SCALE GENOMIC DNA]</scope>
    <source>
        <strain evidence="7 8">DSM 5745</strain>
    </source>
</reference>
<dbReference type="GO" id="GO:0008168">
    <property type="term" value="F:methyltransferase activity"/>
    <property type="evidence" value="ECO:0007669"/>
    <property type="project" value="UniProtKB-KW"/>
</dbReference>
<sequence>MFESLSVPRLAGKPHPSQSSSVPQIIDIRSDKKDVELRESLRQSIHSDTAALPDLLLWDEQGLKYFEDVTYCPSYYLTREEIGLLEKYALQIAARIQPGSMLVELGSGNLRKTKILLDALETLARPVDYFALDVSHPELKRTLRPVSAGVYTHVRCFGLLGTYDDGRAWLQHPDLQARPKTILYLGSTLGNFEKRDAAAFLASFANPHTSFLLGLDGCTDEGKVLSAYNDPEGVNHRFVMNGLARANAILGYEAFEVGRWDVTGLWDGERGVHSQFYEARVDVCLEGVDIPAGRRLLAVKSHKYGPGEREGLCERAGLRLVDGWASDSEYNLLFLTSKSDRV</sequence>
<evidence type="ECO:0000313" key="8">
    <source>
        <dbReference type="Proteomes" id="UP000256690"/>
    </source>
</evidence>
<keyword evidence="3" id="KW-0808">Transferase</keyword>
<dbReference type="GeneID" id="38118295"/>
<dbReference type="RefSeq" id="XP_026601973.1">
    <property type="nucleotide sequence ID" value="XM_026749941.1"/>
</dbReference>
<dbReference type="AlphaFoldDB" id="A0A3D8RFD0"/>
<accession>A0A3D8RFD0</accession>
<dbReference type="InterPro" id="IPR017804">
    <property type="entry name" value="MeTrfase_EgtD-like"/>
</dbReference>
<gene>
    <name evidence="7" type="ORF">DSM5745_07925</name>
</gene>
<dbReference type="PIRSF" id="PIRSF018005">
    <property type="entry name" value="UCP018005"/>
    <property type="match status" value="1"/>
</dbReference>
<dbReference type="Gene3D" id="3.40.50.150">
    <property type="entry name" value="Vaccinia Virus protein VP39"/>
    <property type="match status" value="1"/>
</dbReference>
<evidence type="ECO:0000256" key="3">
    <source>
        <dbReference type="ARBA" id="ARBA00022679"/>
    </source>
</evidence>
<dbReference type="EMBL" id="PVWQ01000009">
    <property type="protein sequence ID" value="RDW72753.1"/>
    <property type="molecule type" value="Genomic_DNA"/>
</dbReference>
<evidence type="ECO:0000256" key="2">
    <source>
        <dbReference type="ARBA" id="ARBA00022603"/>
    </source>
</evidence>
<dbReference type="Proteomes" id="UP000256690">
    <property type="component" value="Unassembled WGS sequence"/>
</dbReference>
<evidence type="ECO:0000256" key="1">
    <source>
        <dbReference type="ARBA" id="ARBA00008361"/>
    </source>
</evidence>
<dbReference type="Pfam" id="PF10017">
    <property type="entry name" value="Methyltransf_33"/>
    <property type="match status" value="1"/>
</dbReference>
<feature type="region of interest" description="Disordered" evidence="5">
    <location>
        <begin position="1"/>
        <end position="23"/>
    </location>
</feature>
<dbReference type="InterPro" id="IPR017805">
    <property type="entry name" value="SAM_MeTrfase_EasF-type_put"/>
</dbReference>
<protein>
    <recommendedName>
        <fullName evidence="6">Histidine-specific methyltransferase SAM-dependent domain-containing protein</fullName>
    </recommendedName>
</protein>
<evidence type="ECO:0000313" key="7">
    <source>
        <dbReference type="EMBL" id="RDW72753.1"/>
    </source>
</evidence>
<dbReference type="STRING" id="1810919.A0A3D8RFD0"/>
<comment type="similarity">
    <text evidence="1">Belongs to the methyltransferase superfamily.</text>
</comment>
<dbReference type="PANTHER" id="PTHR43397">
    <property type="entry name" value="ERGOTHIONEINE BIOSYNTHESIS PROTEIN 1"/>
    <property type="match status" value="1"/>
</dbReference>
<dbReference type="InterPro" id="IPR029063">
    <property type="entry name" value="SAM-dependent_MTases_sf"/>
</dbReference>
<evidence type="ECO:0000256" key="5">
    <source>
        <dbReference type="SAM" id="MobiDB-lite"/>
    </source>
</evidence>
<feature type="domain" description="Histidine-specific methyltransferase SAM-dependent" evidence="6">
    <location>
        <begin position="38"/>
        <end position="335"/>
    </location>
</feature>
<keyword evidence="2" id="KW-0489">Methyltransferase</keyword>
<evidence type="ECO:0000256" key="4">
    <source>
        <dbReference type="ARBA" id="ARBA00022691"/>
    </source>
</evidence>
<name>A0A3D8RFD0_9EURO</name>
<dbReference type="NCBIfam" id="TIGR03439">
    <property type="entry name" value="methyl_EasF"/>
    <property type="match status" value="1"/>
</dbReference>
<keyword evidence="8" id="KW-1185">Reference proteome</keyword>
<proteinExistence type="inferred from homology"/>
<dbReference type="InterPro" id="IPR019257">
    <property type="entry name" value="MeTrfase_dom"/>
</dbReference>
<dbReference type="InterPro" id="IPR051128">
    <property type="entry name" value="EgtD_Methyltrsf_superfamily"/>
</dbReference>
<dbReference type="GO" id="GO:0032259">
    <property type="term" value="P:methylation"/>
    <property type="evidence" value="ECO:0007669"/>
    <property type="project" value="UniProtKB-KW"/>
</dbReference>
<organism evidence="7 8">
    <name type="scientific">Aspergillus mulundensis</name>
    <dbReference type="NCBI Taxonomy" id="1810919"/>
    <lineage>
        <taxon>Eukaryota</taxon>
        <taxon>Fungi</taxon>
        <taxon>Dikarya</taxon>
        <taxon>Ascomycota</taxon>
        <taxon>Pezizomycotina</taxon>
        <taxon>Eurotiomycetes</taxon>
        <taxon>Eurotiomycetidae</taxon>
        <taxon>Eurotiales</taxon>
        <taxon>Aspergillaceae</taxon>
        <taxon>Aspergillus</taxon>
        <taxon>Aspergillus subgen. Nidulantes</taxon>
    </lineage>
</organism>
<keyword evidence="4" id="KW-0949">S-adenosyl-L-methionine</keyword>
<dbReference type="OrthoDB" id="659at2759"/>
<evidence type="ECO:0000259" key="6">
    <source>
        <dbReference type="Pfam" id="PF10017"/>
    </source>
</evidence>
<dbReference type="PANTHER" id="PTHR43397:SF2">
    <property type="entry name" value="HISTIDINE-SPECIFIC METHYLTRANSFERASE SAM-DEPENDENT DOMAIN-CONTAINING PROTEIN"/>
    <property type="match status" value="1"/>
</dbReference>